<evidence type="ECO:0000313" key="1">
    <source>
        <dbReference type="EMBL" id="WAQ97129.1"/>
    </source>
</evidence>
<reference evidence="1" key="1">
    <citation type="submission" date="2022-11" db="EMBL/GenBank/DDBJ databases">
        <title>Centuries of genome instability and evolution in soft-shell clam transmissible cancer (bioRxiv).</title>
        <authorList>
            <person name="Hart S.F.M."/>
            <person name="Yonemitsu M.A."/>
            <person name="Giersch R.M."/>
            <person name="Beal B.F."/>
            <person name="Arriagada G."/>
            <person name="Davis B.W."/>
            <person name="Ostrander E.A."/>
            <person name="Goff S.P."/>
            <person name="Metzger M.J."/>
        </authorList>
    </citation>
    <scope>NUCLEOTIDE SEQUENCE</scope>
    <source>
        <strain evidence="1">MELC-2E11</strain>
        <tissue evidence="1">Siphon/mantle</tissue>
    </source>
</reference>
<sequence>MFFEQHEHLDVELLFMLRRCRHLQDLSVLASISADTIIDIMNLQHQRLLALKSINLTISGLTDADWARIDAEKERLLATVGDFVYVGPSENDSSDSGSSTITLEDDGDAVHAVEAGDENIDAENAFAVQLNNIEIHIEDEDAIFGPLRNPYHDDDDNFLL</sequence>
<accession>A0ABY7DKW5</accession>
<evidence type="ECO:0000313" key="2">
    <source>
        <dbReference type="Proteomes" id="UP001164746"/>
    </source>
</evidence>
<dbReference type="EMBL" id="CP111013">
    <property type="protein sequence ID" value="WAQ97129.1"/>
    <property type="molecule type" value="Genomic_DNA"/>
</dbReference>
<protein>
    <submittedName>
        <fullName evidence="1">Uncharacterized protein</fullName>
    </submittedName>
</protein>
<dbReference type="Proteomes" id="UP001164746">
    <property type="component" value="Chromosome 2"/>
</dbReference>
<keyword evidence="2" id="KW-1185">Reference proteome</keyword>
<organism evidence="1 2">
    <name type="scientific">Mya arenaria</name>
    <name type="common">Soft-shell clam</name>
    <dbReference type="NCBI Taxonomy" id="6604"/>
    <lineage>
        <taxon>Eukaryota</taxon>
        <taxon>Metazoa</taxon>
        <taxon>Spiralia</taxon>
        <taxon>Lophotrochozoa</taxon>
        <taxon>Mollusca</taxon>
        <taxon>Bivalvia</taxon>
        <taxon>Autobranchia</taxon>
        <taxon>Heteroconchia</taxon>
        <taxon>Euheterodonta</taxon>
        <taxon>Imparidentia</taxon>
        <taxon>Neoheterodontei</taxon>
        <taxon>Myida</taxon>
        <taxon>Myoidea</taxon>
        <taxon>Myidae</taxon>
        <taxon>Mya</taxon>
    </lineage>
</organism>
<gene>
    <name evidence="1" type="ORF">MAR_029819</name>
</gene>
<proteinExistence type="predicted"/>
<name>A0ABY7DKW5_MYAAR</name>